<dbReference type="InterPro" id="IPR047175">
    <property type="entry name" value="CotS-like"/>
</dbReference>
<protein>
    <submittedName>
        <fullName evidence="3">Phosphotransferase</fullName>
    </submittedName>
</protein>
<sequence length="396" mass="46396">MVTSNSSKSQELAPVEIVAVEHLKVIEMIYLMVMHLMVTLLLQAIITLKGMGTVYQMKNEMKVQILKVRKLMMKTDQLIFRDDFNRNRLFFRLSEETKLIIHSYTKIKHNLYKILTEEGLYILKGYTEPGNLDSIIRFSQLLHKSGFHTGLMYEKFKDGSFLLNEQGIVWVLLKYISPKRKFSFSKEKDREEGLLTLQKFHHHSKTILPNLPHDLPKENTVAKWQNRLRIFESHGPILTKWFNPHVISEIVYYSHLSLNSLAKDYVESDEVVLHGDVASHNFIRAADNKVYLIDYDLLSVGSAEWDFVQYASRILPFIKWSGSLFQIHSKLIDMGKDHSWFRTALSFPMDILREGNHFSKSIGDERMPNSFANLSYFISTWELRKHFLTNYNNLIQ</sequence>
<feature type="domain" description="Aminoglycoside phosphotransferase" evidence="2">
    <location>
        <begin position="121"/>
        <end position="311"/>
    </location>
</feature>
<evidence type="ECO:0000313" key="3">
    <source>
        <dbReference type="EMBL" id="TYS71243.1"/>
    </source>
</evidence>
<dbReference type="InterPro" id="IPR011009">
    <property type="entry name" value="Kinase-like_dom_sf"/>
</dbReference>
<evidence type="ECO:0000313" key="4">
    <source>
        <dbReference type="Proteomes" id="UP000324517"/>
    </source>
</evidence>
<dbReference type="Proteomes" id="UP000324517">
    <property type="component" value="Unassembled WGS sequence"/>
</dbReference>
<dbReference type="AlphaFoldDB" id="A0A5D4T6L7"/>
<dbReference type="InterPro" id="IPR002575">
    <property type="entry name" value="Aminoglycoside_PTrfase"/>
</dbReference>
<name>A0A5D4T6L7_9BACI</name>
<keyword evidence="3" id="KW-0808">Transferase</keyword>
<dbReference type="SUPFAM" id="SSF56112">
    <property type="entry name" value="Protein kinase-like (PK-like)"/>
    <property type="match status" value="1"/>
</dbReference>
<feature type="transmembrane region" description="Helical" evidence="1">
    <location>
        <begin position="28"/>
        <end position="48"/>
    </location>
</feature>
<organism evidence="3 4">
    <name type="scientific">Sutcliffiella horikoshii</name>
    <dbReference type="NCBI Taxonomy" id="79883"/>
    <lineage>
        <taxon>Bacteria</taxon>
        <taxon>Bacillati</taxon>
        <taxon>Bacillota</taxon>
        <taxon>Bacilli</taxon>
        <taxon>Bacillales</taxon>
        <taxon>Bacillaceae</taxon>
        <taxon>Sutcliffiella</taxon>
    </lineage>
</organism>
<dbReference type="GO" id="GO:0016740">
    <property type="term" value="F:transferase activity"/>
    <property type="evidence" value="ECO:0007669"/>
    <property type="project" value="UniProtKB-KW"/>
</dbReference>
<dbReference type="Pfam" id="PF01636">
    <property type="entry name" value="APH"/>
    <property type="match status" value="1"/>
</dbReference>
<keyword evidence="1" id="KW-0812">Transmembrane</keyword>
<dbReference type="GO" id="GO:0042601">
    <property type="term" value="C:endospore-forming forespore"/>
    <property type="evidence" value="ECO:0007669"/>
    <property type="project" value="TreeGrafter"/>
</dbReference>
<comment type="caution">
    <text evidence="3">The sequence shown here is derived from an EMBL/GenBank/DDBJ whole genome shotgun (WGS) entry which is preliminary data.</text>
</comment>
<dbReference type="PANTHER" id="PTHR39179:SF3">
    <property type="entry name" value="COTS-RELATED PROTEIN"/>
    <property type="match status" value="1"/>
</dbReference>
<dbReference type="PANTHER" id="PTHR39179">
    <property type="entry name" value="SPORE COAT PROTEIN I"/>
    <property type="match status" value="1"/>
</dbReference>
<dbReference type="OrthoDB" id="2373610at2"/>
<accession>A0A5D4T6L7</accession>
<reference evidence="3 4" key="1">
    <citation type="submission" date="2019-08" db="EMBL/GenBank/DDBJ databases">
        <title>Bacillus genomes from the desert of Cuatro Cienegas, Coahuila.</title>
        <authorList>
            <person name="Olmedo-Alvarez G."/>
        </authorList>
    </citation>
    <scope>NUCLEOTIDE SEQUENCE [LARGE SCALE GENOMIC DNA]</scope>
    <source>
        <strain evidence="3 4">CH98b_3T</strain>
    </source>
</reference>
<evidence type="ECO:0000256" key="1">
    <source>
        <dbReference type="SAM" id="Phobius"/>
    </source>
</evidence>
<dbReference type="Gene3D" id="3.90.1200.10">
    <property type="match status" value="1"/>
</dbReference>
<gene>
    <name evidence="3" type="ORF">FZC75_14550</name>
</gene>
<keyword evidence="1" id="KW-1133">Transmembrane helix</keyword>
<keyword evidence="1" id="KW-0472">Membrane</keyword>
<evidence type="ECO:0000259" key="2">
    <source>
        <dbReference type="Pfam" id="PF01636"/>
    </source>
</evidence>
<dbReference type="EMBL" id="VTET01000007">
    <property type="protein sequence ID" value="TYS71243.1"/>
    <property type="molecule type" value="Genomic_DNA"/>
</dbReference>
<proteinExistence type="predicted"/>